<proteinExistence type="predicted"/>
<keyword evidence="4" id="KW-0067">ATP-binding</keyword>
<dbReference type="InterPro" id="IPR000719">
    <property type="entry name" value="Prot_kinase_dom"/>
</dbReference>
<evidence type="ECO:0000256" key="4">
    <source>
        <dbReference type="ARBA" id="ARBA00022840"/>
    </source>
</evidence>
<evidence type="ECO:0000313" key="8">
    <source>
        <dbReference type="Proteomes" id="UP001153678"/>
    </source>
</evidence>
<dbReference type="GO" id="GO:0004674">
    <property type="term" value="F:protein serine/threonine kinase activity"/>
    <property type="evidence" value="ECO:0007669"/>
    <property type="project" value="TreeGrafter"/>
</dbReference>
<dbReference type="InterPro" id="IPR001245">
    <property type="entry name" value="Ser-Thr/Tyr_kinase_cat_dom"/>
</dbReference>
<gene>
    <name evidence="7" type="ORF">FWILDA_LOCUS2422</name>
</gene>
<dbReference type="SUPFAM" id="SSF56112">
    <property type="entry name" value="Protein kinase-like (PK-like)"/>
    <property type="match status" value="1"/>
</dbReference>
<protein>
    <submittedName>
        <fullName evidence="7">17432_t:CDS:1</fullName>
    </submittedName>
</protein>
<name>A0A9W4WV84_9GLOM</name>
<dbReference type="Gene3D" id="1.10.510.10">
    <property type="entry name" value="Transferase(Phosphotransferase) domain 1"/>
    <property type="match status" value="1"/>
</dbReference>
<dbReference type="InterPro" id="IPR051681">
    <property type="entry name" value="Ser/Thr_Kinases-Pseudokinases"/>
</dbReference>
<dbReference type="PANTHER" id="PTHR44329">
    <property type="entry name" value="SERINE/THREONINE-PROTEIN KINASE TNNI3K-RELATED"/>
    <property type="match status" value="1"/>
</dbReference>
<evidence type="ECO:0000313" key="7">
    <source>
        <dbReference type="EMBL" id="CAI2166137.1"/>
    </source>
</evidence>
<feature type="coiled-coil region" evidence="5">
    <location>
        <begin position="94"/>
        <end position="124"/>
    </location>
</feature>
<dbReference type="OrthoDB" id="2353542at2759"/>
<reference evidence="7" key="1">
    <citation type="submission" date="2022-08" db="EMBL/GenBank/DDBJ databases">
        <authorList>
            <person name="Kallberg Y."/>
            <person name="Tangrot J."/>
            <person name="Rosling A."/>
        </authorList>
    </citation>
    <scope>NUCLEOTIDE SEQUENCE</scope>
    <source>
        <strain evidence="7">Wild A</strain>
    </source>
</reference>
<evidence type="ECO:0000256" key="3">
    <source>
        <dbReference type="ARBA" id="ARBA00022777"/>
    </source>
</evidence>
<dbReference type="GO" id="GO:0005524">
    <property type="term" value="F:ATP binding"/>
    <property type="evidence" value="ECO:0007669"/>
    <property type="project" value="UniProtKB-KW"/>
</dbReference>
<keyword evidence="1" id="KW-0808">Transferase</keyword>
<evidence type="ECO:0000259" key="6">
    <source>
        <dbReference type="PROSITE" id="PS50011"/>
    </source>
</evidence>
<evidence type="ECO:0000256" key="5">
    <source>
        <dbReference type="SAM" id="Coils"/>
    </source>
</evidence>
<organism evidence="7 8">
    <name type="scientific">Funneliformis geosporum</name>
    <dbReference type="NCBI Taxonomy" id="1117311"/>
    <lineage>
        <taxon>Eukaryota</taxon>
        <taxon>Fungi</taxon>
        <taxon>Fungi incertae sedis</taxon>
        <taxon>Mucoromycota</taxon>
        <taxon>Glomeromycotina</taxon>
        <taxon>Glomeromycetes</taxon>
        <taxon>Glomerales</taxon>
        <taxon>Glomeraceae</taxon>
        <taxon>Funneliformis</taxon>
    </lineage>
</organism>
<comment type="caution">
    <text evidence="7">The sequence shown here is derived from an EMBL/GenBank/DDBJ whole genome shotgun (WGS) entry which is preliminary data.</text>
</comment>
<dbReference type="Proteomes" id="UP001153678">
    <property type="component" value="Unassembled WGS sequence"/>
</dbReference>
<keyword evidence="5" id="KW-0175">Coiled coil</keyword>
<feature type="domain" description="Protein kinase" evidence="6">
    <location>
        <begin position="1"/>
        <end position="94"/>
    </location>
</feature>
<dbReference type="AlphaFoldDB" id="A0A9W4WV84"/>
<keyword evidence="8" id="KW-1185">Reference proteome</keyword>
<sequence>MDPKFLENQSYDLTEKSDIYSLGVLFWELTSCSSPFNFEKTGDTSIQIEILKGVRELPIPTTNREFVRLYQKCWHNKPDERPDIKQVISVLSNINNSEESVRIEELENEECESAELEKKEIEKTVVDCDISRYDKI</sequence>
<dbReference type="Pfam" id="PF07714">
    <property type="entry name" value="PK_Tyr_Ser-Thr"/>
    <property type="match status" value="1"/>
</dbReference>
<accession>A0A9W4WV84</accession>
<dbReference type="InterPro" id="IPR011009">
    <property type="entry name" value="Kinase-like_dom_sf"/>
</dbReference>
<evidence type="ECO:0000256" key="2">
    <source>
        <dbReference type="ARBA" id="ARBA00022741"/>
    </source>
</evidence>
<keyword evidence="2" id="KW-0547">Nucleotide-binding</keyword>
<dbReference type="PANTHER" id="PTHR44329:SF288">
    <property type="entry name" value="MITOGEN-ACTIVATED PROTEIN KINASE KINASE KINASE 20"/>
    <property type="match status" value="1"/>
</dbReference>
<dbReference type="PROSITE" id="PS50011">
    <property type="entry name" value="PROTEIN_KINASE_DOM"/>
    <property type="match status" value="1"/>
</dbReference>
<keyword evidence="3" id="KW-0418">Kinase</keyword>
<evidence type="ECO:0000256" key="1">
    <source>
        <dbReference type="ARBA" id="ARBA00022679"/>
    </source>
</evidence>
<dbReference type="EMBL" id="CAMKVN010000279">
    <property type="protein sequence ID" value="CAI2166137.1"/>
    <property type="molecule type" value="Genomic_DNA"/>
</dbReference>